<sequence length="179" mass="19715">MMRVFLALPLPDEVLSALRVQQFLLPLPSAVEPEGFHLTLVFLGEVQDRELEAAHERFAECRVAPFELRLQGLGLFGGAKPRAAWAGVAASEALARLQGKLEHAARASGIAVERRKFVPHVTLGRFSPPMPDEAARLEKAVALGGGFVSAPWRVDRFCLYQSHLSHKGARYDELFAYAL</sequence>
<dbReference type="GO" id="GO:0004113">
    <property type="term" value="F:2',3'-cyclic-nucleotide 3'-phosphodiesterase activity"/>
    <property type="evidence" value="ECO:0007669"/>
    <property type="project" value="InterPro"/>
</dbReference>
<dbReference type="PANTHER" id="PTHR35561">
    <property type="entry name" value="RNA 2',3'-CYCLIC PHOSPHODIESTERASE"/>
    <property type="match status" value="1"/>
</dbReference>
<dbReference type="InterPro" id="IPR004175">
    <property type="entry name" value="RNA_CPDase"/>
</dbReference>
<dbReference type="OrthoDB" id="9793819at2"/>
<dbReference type="AlphaFoldDB" id="A0A2S0UIY0"/>
<dbReference type="NCBIfam" id="TIGR02258">
    <property type="entry name" value="2_5_ligase"/>
    <property type="match status" value="1"/>
</dbReference>
<evidence type="ECO:0000313" key="3">
    <source>
        <dbReference type="EMBL" id="AWB47774.1"/>
    </source>
</evidence>
<keyword evidence="1 2" id="KW-0378">Hydrolase</keyword>
<feature type="active site" description="Proton donor" evidence="2">
    <location>
        <position position="37"/>
    </location>
</feature>
<dbReference type="SUPFAM" id="SSF55144">
    <property type="entry name" value="LigT-like"/>
    <property type="match status" value="1"/>
</dbReference>
<feature type="short sequence motif" description="HXTX 2" evidence="2">
    <location>
        <begin position="120"/>
        <end position="123"/>
    </location>
</feature>
<gene>
    <name evidence="3" type="primary">thpR</name>
    <name evidence="3" type="ORF">HYN69_03975</name>
</gene>
<evidence type="ECO:0000313" key="4">
    <source>
        <dbReference type="Proteomes" id="UP000244496"/>
    </source>
</evidence>
<dbReference type="KEGG" id="geh:HYN69_03975"/>
<reference evidence="3 4" key="1">
    <citation type="submission" date="2018-04" db="EMBL/GenBank/DDBJ databases">
        <title>Genome sequencing of Gemmobacter.</title>
        <authorList>
            <person name="Yi H."/>
            <person name="Baek M.-G."/>
        </authorList>
    </citation>
    <scope>NUCLEOTIDE SEQUENCE [LARGE SCALE GENOMIC DNA]</scope>
    <source>
        <strain evidence="3 4">HYN0069</strain>
    </source>
</reference>
<accession>A0A2S0UIY0</accession>
<dbReference type="Pfam" id="PF13563">
    <property type="entry name" value="2_5_RNA_ligase2"/>
    <property type="match status" value="1"/>
</dbReference>
<keyword evidence="4" id="KW-1185">Reference proteome</keyword>
<protein>
    <recommendedName>
        <fullName evidence="2">RNA 2',3'-cyclic phosphodiesterase</fullName>
        <shortName evidence="2">RNA 2',3'-CPDase</shortName>
        <ecNumber evidence="2">3.1.4.58</ecNumber>
    </recommendedName>
</protein>
<evidence type="ECO:0000256" key="2">
    <source>
        <dbReference type="HAMAP-Rule" id="MF_01940"/>
    </source>
</evidence>
<dbReference type="RefSeq" id="WP_108434599.1">
    <property type="nucleotide sequence ID" value="NZ_CP028918.1"/>
</dbReference>
<evidence type="ECO:0000256" key="1">
    <source>
        <dbReference type="ARBA" id="ARBA00022801"/>
    </source>
</evidence>
<dbReference type="InterPro" id="IPR009097">
    <property type="entry name" value="Cyclic_Pdiesterase"/>
</dbReference>
<dbReference type="PANTHER" id="PTHR35561:SF1">
    <property type="entry name" value="RNA 2',3'-CYCLIC PHOSPHODIESTERASE"/>
    <property type="match status" value="1"/>
</dbReference>
<feature type="short sequence motif" description="HXTX 1" evidence="2">
    <location>
        <begin position="37"/>
        <end position="40"/>
    </location>
</feature>
<comment type="similarity">
    <text evidence="2">Belongs to the 2H phosphoesterase superfamily. ThpR family.</text>
</comment>
<organism evidence="3 4">
    <name type="scientific">Paragemmobacter aquarius</name>
    <dbReference type="NCBI Taxonomy" id="2169400"/>
    <lineage>
        <taxon>Bacteria</taxon>
        <taxon>Pseudomonadati</taxon>
        <taxon>Pseudomonadota</taxon>
        <taxon>Alphaproteobacteria</taxon>
        <taxon>Rhodobacterales</taxon>
        <taxon>Paracoccaceae</taxon>
        <taxon>Paragemmobacter</taxon>
    </lineage>
</organism>
<dbReference type="Gene3D" id="3.90.1140.10">
    <property type="entry name" value="Cyclic phosphodiesterase"/>
    <property type="match status" value="1"/>
</dbReference>
<comment type="function">
    <text evidence="2">Hydrolyzes RNA 2',3'-cyclic phosphodiester to an RNA 2'-phosphomonoester.</text>
</comment>
<name>A0A2S0UIY0_9RHOB</name>
<comment type="catalytic activity">
    <reaction evidence="2">
        <text>a 3'-end 2',3'-cyclophospho-ribonucleotide-RNA + H2O = a 3'-end 2'-phospho-ribonucleotide-RNA + H(+)</text>
        <dbReference type="Rhea" id="RHEA:11828"/>
        <dbReference type="Rhea" id="RHEA-COMP:10464"/>
        <dbReference type="Rhea" id="RHEA-COMP:17353"/>
        <dbReference type="ChEBI" id="CHEBI:15377"/>
        <dbReference type="ChEBI" id="CHEBI:15378"/>
        <dbReference type="ChEBI" id="CHEBI:83064"/>
        <dbReference type="ChEBI" id="CHEBI:173113"/>
        <dbReference type="EC" id="3.1.4.58"/>
    </reaction>
</comment>
<feature type="active site" description="Proton acceptor" evidence="2">
    <location>
        <position position="120"/>
    </location>
</feature>
<dbReference type="EMBL" id="CP028918">
    <property type="protein sequence ID" value="AWB47774.1"/>
    <property type="molecule type" value="Genomic_DNA"/>
</dbReference>
<proteinExistence type="inferred from homology"/>
<dbReference type="HAMAP" id="MF_01940">
    <property type="entry name" value="RNA_CPDase"/>
    <property type="match status" value="1"/>
</dbReference>
<dbReference type="Proteomes" id="UP000244496">
    <property type="component" value="Chromosome"/>
</dbReference>
<dbReference type="EC" id="3.1.4.58" evidence="2"/>
<dbReference type="GO" id="GO:0008664">
    <property type="term" value="F:RNA 2',3'-cyclic 3'-phosphodiesterase activity"/>
    <property type="evidence" value="ECO:0007669"/>
    <property type="project" value="UniProtKB-EC"/>
</dbReference>